<evidence type="ECO:0000313" key="1">
    <source>
        <dbReference type="EMBL" id="EMI17939.1"/>
    </source>
</evidence>
<sequence length="456" mass="51201">MLSCDTYYFFHNDTEHDHHCRHSSLKESGHYSIAGFFFQLLASASDALKLYFSDESKDEPIAVFSVEKLGQDGVIRPICGNSGKIKLIQYKYSSEGRMLGPNDLRKILEAFRKSVEASGLPARDFEFCLTTNRVLDAEAKAWMKTGKSKEKFKVYLHKNLSVDSAKEYRHTVLYPIFRSMEYDHRDLAACENEITKIADRHGMHDHEIQAGINTIVGFLNEVARSSGERKVNRQLLLKKLVGHSDPVSLTSERSLGVQLDAVKLYKDRETQRTITIDRTVYNDIANAARCYPFVLVQGEGGCGKSVAVSEAARLNLESREHPPGFAIVVKAAELGQTSIQLAVKSWRKQVENPDQTEWELSIARLRRAKPDPPILAIYVDGIDERHGLQGLPSEARSVLSRLIFDATTIFATIMCRDLALSLCAEITRTYVGSLVGSRLPRSPSRSRSRSLSLTRC</sequence>
<proteinExistence type="predicted"/>
<comment type="caution">
    <text evidence="1">The sequence shown here is derived from an EMBL/GenBank/DDBJ whole genome shotgun (WGS) entry which is preliminary data.</text>
</comment>
<protein>
    <submittedName>
        <fullName evidence="1">Uncharacterized protein</fullName>
    </submittedName>
</protein>
<dbReference type="Proteomes" id="UP000011991">
    <property type="component" value="Unassembled WGS sequence"/>
</dbReference>
<dbReference type="PATRIC" id="fig|1265738.3.peg.5168"/>
<reference evidence="1 2" key="1">
    <citation type="journal article" date="2013" name="Mar. Genomics">
        <title>Expression of sulfatases in Rhodopirellula baltica and the diversity of sulfatases in the genus Rhodopirellula.</title>
        <authorList>
            <person name="Wegner C.E."/>
            <person name="Richter-Heitmann T."/>
            <person name="Klindworth A."/>
            <person name="Klockow C."/>
            <person name="Richter M."/>
            <person name="Achstetter T."/>
            <person name="Glockner F.O."/>
            <person name="Harder J."/>
        </authorList>
    </citation>
    <scope>NUCLEOTIDE SEQUENCE [LARGE SCALE GENOMIC DNA]</scope>
    <source>
        <strain evidence="1 2">SM1</strain>
    </source>
</reference>
<evidence type="ECO:0000313" key="2">
    <source>
        <dbReference type="Proteomes" id="UP000011991"/>
    </source>
</evidence>
<gene>
    <name evidence="1" type="ORF">RMSM_05141</name>
</gene>
<dbReference type="EMBL" id="ANOG01000732">
    <property type="protein sequence ID" value="EMI17939.1"/>
    <property type="molecule type" value="Genomic_DNA"/>
</dbReference>
<name>M5RVF4_9BACT</name>
<accession>M5RVF4</accession>
<organism evidence="1 2">
    <name type="scientific">Rhodopirellula maiorica SM1</name>
    <dbReference type="NCBI Taxonomy" id="1265738"/>
    <lineage>
        <taxon>Bacteria</taxon>
        <taxon>Pseudomonadati</taxon>
        <taxon>Planctomycetota</taxon>
        <taxon>Planctomycetia</taxon>
        <taxon>Pirellulales</taxon>
        <taxon>Pirellulaceae</taxon>
        <taxon>Novipirellula</taxon>
    </lineage>
</organism>
<dbReference type="AlphaFoldDB" id="M5RVF4"/>
<keyword evidence="2" id="KW-1185">Reference proteome</keyword>